<sequence>MALSLLMTLADAADQAVPLSASETAALCALQRLALMSRPATSIAKLPSKHSTKTSTTSVKVDVSNAAVLCSTRPTRIQPHSFPGANSHLDSSSSLCSMTHSSVDGIQSPKPGMLDYIPATSPDNGNAGLVSRYAASCIASPAIPTRQLQLNRSTLRKIPSYSSLVMLTSVASPSSLPTATSSQQQLPRSAESGLDLLTDAMLDDIDLSLTSHSISHLVSNYKQDQHRLSKMADSTLLTSASKSDFSITAHVCMQCNHRGSLVTPSHSAMKQSRACSRFKIPKLCSQLMLETRRQQLSISLAQRIAAEEARLRLVPASPERLVALDRLMRMRARKNSLLMAARQLRSVNQPSSSVSTVGTSSPSSSQRLVKMTKTVVAIPPFVRKSQSNQNPSTSTSKQNCSKPPTLLLSSTRRVTISSTKPPGRDSIPILPVTNSCPIKRYYCSSLASR</sequence>
<gene>
    <name evidence="2" type="ORF">BDEG_20100</name>
</gene>
<dbReference type="AlphaFoldDB" id="A0A177W712"/>
<reference evidence="2 3" key="1">
    <citation type="submission" date="2006-10" db="EMBL/GenBank/DDBJ databases">
        <title>The Genome Sequence of Batrachochytrium dendrobatidis JEL423.</title>
        <authorList>
            <consortium name="The Broad Institute Genome Sequencing Platform"/>
            <person name="Birren B."/>
            <person name="Lander E."/>
            <person name="Galagan J."/>
            <person name="Cuomo C."/>
            <person name="Devon K."/>
            <person name="Jaffe D."/>
            <person name="Butler J."/>
            <person name="Alvarez P."/>
            <person name="Gnerre S."/>
            <person name="Grabherr M."/>
            <person name="Kleber M."/>
            <person name="Mauceli E."/>
            <person name="Brockman W."/>
            <person name="Young S."/>
            <person name="LaButti K."/>
            <person name="Sykes S."/>
            <person name="DeCaprio D."/>
            <person name="Crawford M."/>
            <person name="Koehrsen M."/>
            <person name="Engels R."/>
            <person name="Montgomery P."/>
            <person name="Pearson M."/>
            <person name="Howarth C."/>
            <person name="Larson L."/>
            <person name="White J."/>
            <person name="O'Leary S."/>
            <person name="Kodira C."/>
            <person name="Zeng Q."/>
            <person name="Yandava C."/>
            <person name="Alvarado L."/>
            <person name="Longcore J."/>
            <person name="James T."/>
        </authorList>
    </citation>
    <scope>NUCLEOTIDE SEQUENCE [LARGE SCALE GENOMIC DNA]</scope>
    <source>
        <strain evidence="2 3">JEL423</strain>
    </source>
</reference>
<dbReference type="VEuPathDB" id="FungiDB:BDEG_20100"/>
<name>A0A177W712_BATDL</name>
<dbReference type="Proteomes" id="UP000077115">
    <property type="component" value="Unassembled WGS sequence"/>
</dbReference>
<evidence type="ECO:0000313" key="2">
    <source>
        <dbReference type="EMBL" id="OAJ35868.1"/>
    </source>
</evidence>
<evidence type="ECO:0000313" key="3">
    <source>
        <dbReference type="Proteomes" id="UP000077115"/>
    </source>
</evidence>
<dbReference type="OrthoDB" id="10672217at2759"/>
<feature type="compositionally biased region" description="Low complexity" evidence="1">
    <location>
        <begin position="384"/>
        <end position="399"/>
    </location>
</feature>
<dbReference type="EMBL" id="DS022300">
    <property type="protein sequence ID" value="OAJ35868.1"/>
    <property type="molecule type" value="Genomic_DNA"/>
</dbReference>
<organism evidence="2 3">
    <name type="scientific">Batrachochytrium dendrobatidis (strain JEL423)</name>
    <dbReference type="NCBI Taxonomy" id="403673"/>
    <lineage>
        <taxon>Eukaryota</taxon>
        <taxon>Fungi</taxon>
        <taxon>Fungi incertae sedis</taxon>
        <taxon>Chytridiomycota</taxon>
        <taxon>Chytridiomycota incertae sedis</taxon>
        <taxon>Chytridiomycetes</taxon>
        <taxon>Rhizophydiales</taxon>
        <taxon>Rhizophydiales incertae sedis</taxon>
        <taxon>Batrachochytrium</taxon>
    </lineage>
</organism>
<proteinExistence type="predicted"/>
<accession>A0A177W712</accession>
<reference evidence="2 3" key="2">
    <citation type="submission" date="2016-05" db="EMBL/GenBank/DDBJ databases">
        <title>Lineage-specific infection strategies underlie the spectrum of fungal disease in amphibians.</title>
        <authorList>
            <person name="Cuomo C.A."/>
            <person name="Farrer R.A."/>
            <person name="James T."/>
            <person name="Longcore J."/>
            <person name="Birren B."/>
        </authorList>
    </citation>
    <scope>NUCLEOTIDE SEQUENCE [LARGE SCALE GENOMIC DNA]</scope>
    <source>
        <strain evidence="2 3">JEL423</strain>
    </source>
</reference>
<feature type="compositionally biased region" description="Polar residues" evidence="1">
    <location>
        <begin position="407"/>
        <end position="420"/>
    </location>
</feature>
<evidence type="ECO:0000256" key="1">
    <source>
        <dbReference type="SAM" id="MobiDB-lite"/>
    </source>
</evidence>
<protein>
    <submittedName>
        <fullName evidence="2">Uncharacterized protein</fullName>
    </submittedName>
</protein>
<feature type="region of interest" description="Disordered" evidence="1">
    <location>
        <begin position="348"/>
        <end position="428"/>
    </location>
</feature>
<feature type="compositionally biased region" description="Low complexity" evidence="1">
    <location>
        <begin position="350"/>
        <end position="365"/>
    </location>
</feature>